<keyword evidence="2" id="KW-1185">Reference proteome</keyword>
<dbReference type="OrthoDB" id="740297at2"/>
<dbReference type="Proteomes" id="UP000281028">
    <property type="component" value="Unassembled WGS sequence"/>
</dbReference>
<comment type="caution">
    <text evidence="1">The sequence shown here is derived from an EMBL/GenBank/DDBJ whole genome shotgun (WGS) entry which is preliminary data.</text>
</comment>
<dbReference type="SUPFAM" id="SSF56978">
    <property type="entry name" value="Perfringolysin"/>
    <property type="match status" value="1"/>
</dbReference>
<name>A0A3S1AZ32_9BACT</name>
<proteinExistence type="predicted"/>
<dbReference type="EMBL" id="RIAR02000001">
    <property type="protein sequence ID" value="NSL90848.1"/>
    <property type="molecule type" value="Genomic_DNA"/>
</dbReference>
<dbReference type="PROSITE" id="PS51257">
    <property type="entry name" value="PROKAR_LIPOPROTEIN"/>
    <property type="match status" value="1"/>
</dbReference>
<gene>
    <name evidence="1" type="ORF">ECE50_028755</name>
</gene>
<dbReference type="AlphaFoldDB" id="A0A3S1AZ32"/>
<dbReference type="InterPro" id="IPR036363">
    <property type="entry name" value="Thiol_cytolysin_ab_sf"/>
</dbReference>
<accession>A0A3S1AZ32</accession>
<dbReference type="Gene3D" id="3.90.840.10">
    <property type="entry name" value="Thiol-activated cytolysin superfamily/Thiol-activated cytolysin, alpha-beta domain"/>
    <property type="match status" value="1"/>
</dbReference>
<evidence type="ECO:0000313" key="2">
    <source>
        <dbReference type="Proteomes" id="UP000281028"/>
    </source>
</evidence>
<reference evidence="1" key="1">
    <citation type="submission" date="2020-05" db="EMBL/GenBank/DDBJ databases">
        <title>Chitinophaga laudate sp. nov., isolated from a tropical peat swamp.</title>
        <authorList>
            <person name="Goh C.B.S."/>
            <person name="Lee M.S."/>
            <person name="Parimannan S."/>
            <person name="Pasbakhsh P."/>
            <person name="Yule C.M."/>
            <person name="Rajandas H."/>
            <person name="Loke S."/>
            <person name="Croft L."/>
            <person name="Tan J.B.L."/>
        </authorList>
    </citation>
    <scope>NUCLEOTIDE SEQUENCE</scope>
    <source>
        <strain evidence="1">Mgbs1</strain>
    </source>
</reference>
<sequence length="348" mass="38237">MKKNLLLLGILFTGMLACKKNNTRINTGGLPDNLPDTSGIKHAGVFVLYPYGADIRKDSIWPDKKGHSLLIETLMQPVVPANADKIFPGAVLKGNSIEGGNYVPLTGYTYKPQSIVIGTNINTLLLTTDAPGPDAVRAYIKNVLRGTDTGSRVMKSDISGVETFSSILVSLNGKPDATQIETFNIAGGVCFSFETQLFTLTTEIPKDGQLFTTPLSEASRKENPLYVASVTYGRRAALLVTSRSKNPEDLVRLRTAAVKVSTGEEISYAEADMLEKAFIRYYYKDETTGHDMEVKDIKGLYALREVMAGFQELKMLSPDKPGTPIAFRMRSLIDFSSYKMSYQLHLPL</sequence>
<protein>
    <submittedName>
        <fullName evidence="1">Uncharacterized protein</fullName>
    </submittedName>
</protein>
<evidence type="ECO:0000313" key="1">
    <source>
        <dbReference type="EMBL" id="NSL90848.1"/>
    </source>
</evidence>
<organism evidence="1 2">
    <name type="scientific">Chitinophaga solisilvae</name>
    <dbReference type="NCBI Taxonomy" id="1233460"/>
    <lineage>
        <taxon>Bacteria</taxon>
        <taxon>Pseudomonadati</taxon>
        <taxon>Bacteroidota</taxon>
        <taxon>Chitinophagia</taxon>
        <taxon>Chitinophagales</taxon>
        <taxon>Chitinophagaceae</taxon>
        <taxon>Chitinophaga</taxon>
    </lineage>
</organism>
<dbReference type="GO" id="GO:0015485">
    <property type="term" value="F:cholesterol binding"/>
    <property type="evidence" value="ECO:0007669"/>
    <property type="project" value="InterPro"/>
</dbReference>
<dbReference type="InterPro" id="IPR036359">
    <property type="entry name" value="Thiol_cytolysin_sf"/>
</dbReference>